<proteinExistence type="predicted"/>
<dbReference type="EMBL" id="CP034412">
    <property type="protein sequence ID" value="QCY48097.1"/>
    <property type="molecule type" value="Genomic_DNA"/>
</dbReference>
<dbReference type="AlphaFoldDB" id="A0A5B7WW20"/>
<evidence type="ECO:0000313" key="2">
    <source>
        <dbReference type="Proteomes" id="UP000307000"/>
    </source>
</evidence>
<evidence type="ECO:0008006" key="3">
    <source>
        <dbReference type="Google" id="ProtNLM"/>
    </source>
</evidence>
<dbReference type="CDD" id="cd02230">
    <property type="entry name" value="cupin_HP0902-like"/>
    <property type="match status" value="1"/>
</dbReference>
<evidence type="ECO:0000313" key="1">
    <source>
        <dbReference type="EMBL" id="QCY48097.1"/>
    </source>
</evidence>
<sequence>MEHPVNSDLPRGVITTGVGQLAETNPFKPGRISPHTHYKADNFRVTELAFDDQVVLSEHSSPHPVIIQVASGSVELEIGGTVHRLAAGAMMHLEASLEHSVTALEQARLLLIFLYH</sequence>
<dbReference type="InterPro" id="IPR011051">
    <property type="entry name" value="RmlC_Cupin_sf"/>
</dbReference>
<dbReference type="PANTHER" id="PTHR37694:SF1">
    <property type="entry name" value="SLR8022 PROTEIN"/>
    <property type="match status" value="1"/>
</dbReference>
<dbReference type="InterPro" id="IPR014710">
    <property type="entry name" value="RmlC-like_jellyroll"/>
</dbReference>
<dbReference type="PANTHER" id="PTHR37694">
    <property type="entry name" value="SLR8022 PROTEIN"/>
    <property type="match status" value="1"/>
</dbReference>
<dbReference type="KEGG" id="gcr:GcLGCM259_2390"/>
<reference evidence="1 2" key="1">
    <citation type="submission" date="2018-12" db="EMBL/GenBank/DDBJ databases">
        <title>Complete Genome Sequence of Glutamicibacter creatinolyticus strain LGCM259,isolated from an abscess of a 12-year-old mare in Italy.</title>
        <authorList>
            <person name="Santos R.G."/>
            <person name="Silva A.L."/>
            <person name="Seyffert N."/>
            <person name="Castro T.L.P."/>
            <person name="Attili A.R."/>
            <person name="Rifici C."/>
            <person name="Mazzullo G."/>
            <person name="Brenig B."/>
            <person name="Venanzi F."/>
            <person name="Azevedo V."/>
        </authorList>
    </citation>
    <scope>NUCLEOTIDE SEQUENCE [LARGE SCALE GENOMIC DNA]</scope>
    <source>
        <strain evidence="1 2">LGCM 259</strain>
    </source>
</reference>
<organism evidence="1 2">
    <name type="scientific">Glutamicibacter creatinolyticus</name>
    <dbReference type="NCBI Taxonomy" id="162496"/>
    <lineage>
        <taxon>Bacteria</taxon>
        <taxon>Bacillati</taxon>
        <taxon>Actinomycetota</taxon>
        <taxon>Actinomycetes</taxon>
        <taxon>Micrococcales</taxon>
        <taxon>Micrococcaceae</taxon>
        <taxon>Glutamicibacter</taxon>
    </lineage>
</organism>
<dbReference type="SUPFAM" id="SSF51182">
    <property type="entry name" value="RmlC-like cupins"/>
    <property type="match status" value="1"/>
</dbReference>
<accession>A0A5B7WW20</accession>
<protein>
    <recommendedName>
        <fullName evidence="3">Cupin domain-containing protein</fullName>
    </recommendedName>
</protein>
<dbReference type="Proteomes" id="UP000307000">
    <property type="component" value="Chromosome"/>
</dbReference>
<dbReference type="RefSeq" id="WP_138926763.1">
    <property type="nucleotide sequence ID" value="NZ_CP034412.1"/>
</dbReference>
<gene>
    <name evidence="1" type="ORF">GcLGCM259_2390</name>
</gene>
<keyword evidence="2" id="KW-1185">Reference proteome</keyword>
<dbReference type="Gene3D" id="2.60.120.10">
    <property type="entry name" value="Jelly Rolls"/>
    <property type="match status" value="1"/>
</dbReference>
<name>A0A5B7WW20_9MICC</name>